<reference evidence="6" key="1">
    <citation type="journal article" date="2015" name="Biotechnol. Lett.">
        <title>Isolation and characterization of an interactive culture of two Paenibacillus species with moderately thermophilic desulfurization ability.</title>
        <authorList>
            <person name="Wang J."/>
            <person name="Davaadelger B."/>
            <person name="Salazar J.K."/>
            <person name="Butler R.R.III."/>
            <person name="Pombert J.F."/>
            <person name="Kilbane J.J."/>
            <person name="Stark B.C."/>
        </authorList>
    </citation>
    <scope>NUCLEOTIDE SEQUENCE</scope>
    <source>
        <strain evidence="6">32O-Y</strain>
    </source>
</reference>
<feature type="signal peptide" evidence="4">
    <location>
        <begin position="1"/>
        <end position="27"/>
    </location>
</feature>
<dbReference type="Gene3D" id="3.40.190.10">
    <property type="entry name" value="Periplasmic binding protein-like II"/>
    <property type="match status" value="2"/>
</dbReference>
<comment type="similarity">
    <text evidence="2">Belongs to the bacterial solute-binding protein SsuA/TauA family.</text>
</comment>
<sequence length="339" mass="36399">MRRKGFIGLLISWIALACVLAACGSTAAPVDNLKVGEPNSKSKPDQVVEVNIATVSNTIDFLPWHVAAQKGYFEKHHLKVNIKSVDGGVVALRGLQSGDFQFIASLPESIITAVSEGANVKVVGALSNKTLFSMFVSPDINKPEDLKGKAVAVLQPGNGVDIITRWWLKKHGLEPDKDVRIVSAGATPARLTALRNGQVQGTLLQPPNDVNGEKAGMKRLAVMSEELLNYNQDVIAANGKVIHDQPEVVRAFMAATAEGIQFIKDPANREEAISIGVASLGTDPEVTTKSFDFALDAIPKKGKLNVEGMKWAIDAVKAIGGIRNDLPVEEVVDDKYYAE</sequence>
<feature type="domain" description="SsuA/THI5-like" evidence="5">
    <location>
        <begin position="60"/>
        <end position="265"/>
    </location>
</feature>
<dbReference type="EMBL" id="KR057831">
    <property type="protein sequence ID" value="AKU19411.1"/>
    <property type="molecule type" value="Genomic_DNA"/>
</dbReference>
<name>A0A0K1JRR4_9BACL</name>
<dbReference type="GO" id="GO:0042597">
    <property type="term" value="C:periplasmic space"/>
    <property type="evidence" value="ECO:0007669"/>
    <property type="project" value="UniProtKB-SubCell"/>
</dbReference>
<evidence type="ECO:0000259" key="5">
    <source>
        <dbReference type="Pfam" id="PF09084"/>
    </source>
</evidence>
<dbReference type="Pfam" id="PF09084">
    <property type="entry name" value="NMT1"/>
    <property type="match status" value="1"/>
</dbReference>
<evidence type="ECO:0000313" key="6">
    <source>
        <dbReference type="EMBL" id="AKU19411.1"/>
    </source>
</evidence>
<proteinExistence type="inferred from homology"/>
<dbReference type="AlphaFoldDB" id="A0A0K1JRR4"/>
<dbReference type="PROSITE" id="PS51257">
    <property type="entry name" value="PROKAR_LIPOPROTEIN"/>
    <property type="match status" value="1"/>
</dbReference>
<dbReference type="InterPro" id="IPR015168">
    <property type="entry name" value="SsuA/THI5"/>
</dbReference>
<organism evidence="6">
    <name type="scientific">Paenibacillus sp. 32O-Y</name>
    <dbReference type="NCBI Taxonomy" id="1695219"/>
    <lineage>
        <taxon>Bacteria</taxon>
        <taxon>Bacillati</taxon>
        <taxon>Bacillota</taxon>
        <taxon>Bacilli</taxon>
        <taxon>Bacillales</taxon>
        <taxon>Paenibacillaceae</taxon>
        <taxon>Paenibacillus</taxon>
    </lineage>
</organism>
<protein>
    <recommendedName>
        <fullName evidence="5">SsuA/THI5-like domain-containing protein</fullName>
    </recommendedName>
</protein>
<dbReference type="SUPFAM" id="SSF53850">
    <property type="entry name" value="Periplasmic binding protein-like II"/>
    <property type="match status" value="1"/>
</dbReference>
<dbReference type="PANTHER" id="PTHR30024:SF47">
    <property type="entry name" value="TAURINE-BINDING PERIPLASMIC PROTEIN"/>
    <property type="match status" value="1"/>
</dbReference>
<dbReference type="PANTHER" id="PTHR30024">
    <property type="entry name" value="ALIPHATIC SULFONATES-BINDING PROTEIN-RELATED"/>
    <property type="match status" value="1"/>
</dbReference>
<feature type="chain" id="PRO_5005462042" description="SsuA/THI5-like domain-containing protein" evidence="4">
    <location>
        <begin position="28"/>
        <end position="339"/>
    </location>
</feature>
<comment type="subcellular location">
    <subcellularLocation>
        <location evidence="1">Periplasm</location>
    </subcellularLocation>
</comment>
<accession>A0A0K1JRR4</accession>
<evidence type="ECO:0000256" key="1">
    <source>
        <dbReference type="ARBA" id="ARBA00004418"/>
    </source>
</evidence>
<keyword evidence="3 4" id="KW-0732">Signal</keyword>
<evidence type="ECO:0000256" key="2">
    <source>
        <dbReference type="ARBA" id="ARBA00010742"/>
    </source>
</evidence>
<evidence type="ECO:0000256" key="3">
    <source>
        <dbReference type="ARBA" id="ARBA00022729"/>
    </source>
</evidence>
<evidence type="ECO:0000256" key="4">
    <source>
        <dbReference type="SAM" id="SignalP"/>
    </source>
</evidence>